<dbReference type="EnsemblPlants" id="Zm00001eb406540_T001">
    <property type="protein sequence ID" value="Zm00001eb406540_P001"/>
    <property type="gene ID" value="Zm00001eb406540"/>
</dbReference>
<reference evidence="12" key="2">
    <citation type="submission" date="2015-12" db="EMBL/GenBank/DDBJ databases">
        <title>Update maize B73 reference genome by single molecule sequencing technologies.</title>
        <authorList>
            <consortium name="Maize Genome Sequencing Project"/>
            <person name="Ware D."/>
        </authorList>
    </citation>
    <scope>NUCLEOTIDE SEQUENCE</scope>
    <source>
        <tissue evidence="12">Seedling</tissue>
    </source>
</reference>
<dbReference type="Pfam" id="PF18052">
    <property type="entry name" value="Rx_N"/>
    <property type="match status" value="1"/>
</dbReference>
<gene>
    <name evidence="13" type="primary">LOC103640747</name>
    <name evidence="12" type="ORF">ZEAMMB73_Zm00001d023393</name>
</gene>
<keyword evidence="6 7" id="KW-0175">Coiled coil</keyword>
<feature type="coiled-coil region" evidence="7">
    <location>
        <begin position="999"/>
        <end position="1026"/>
    </location>
</feature>
<dbReference type="Gene3D" id="1.10.10.10">
    <property type="entry name" value="Winged helix-like DNA-binding domain superfamily/Winged helix DNA-binding domain"/>
    <property type="match status" value="1"/>
</dbReference>
<feature type="domain" description="Disease resistance protein winged helix" evidence="10">
    <location>
        <begin position="743"/>
        <end position="811"/>
    </location>
</feature>
<evidence type="ECO:0000259" key="11">
    <source>
        <dbReference type="Pfam" id="PF23598"/>
    </source>
</evidence>
<dbReference type="ExpressionAtlas" id="K7TM79">
    <property type="expression patterns" value="baseline and differential"/>
</dbReference>
<dbReference type="InterPro" id="IPR038005">
    <property type="entry name" value="RX-like_CC"/>
</dbReference>
<name>K7TM79_MAIZE</name>
<dbReference type="Pfam" id="PF23598">
    <property type="entry name" value="LRR_14"/>
    <property type="match status" value="1"/>
</dbReference>
<dbReference type="GO" id="GO:0009626">
    <property type="term" value="P:plant-type hypersensitive response"/>
    <property type="evidence" value="ECO:0007669"/>
    <property type="project" value="UniProtKB-ARBA"/>
</dbReference>
<reference evidence="13" key="3">
    <citation type="submission" date="2019-07" db="EMBL/GenBank/DDBJ databases">
        <authorList>
            <person name="Seetharam A."/>
            <person name="Woodhouse M."/>
            <person name="Cannon E."/>
        </authorList>
    </citation>
    <scope>NUCLEOTIDE SEQUENCE [LARGE SCALE GENOMIC DNA]</scope>
    <source>
        <strain evidence="13">cv. B73</strain>
    </source>
</reference>
<dbReference type="Proteomes" id="UP000007305">
    <property type="component" value="Chromosome 10"/>
</dbReference>
<dbReference type="KEGG" id="zma:103640747"/>
<keyword evidence="5" id="KW-0611">Plant defense</keyword>
<protein>
    <submittedName>
        <fullName evidence="12">Disease resistance protein RPM1</fullName>
    </submittedName>
</protein>
<evidence type="ECO:0000256" key="4">
    <source>
        <dbReference type="ARBA" id="ARBA00022741"/>
    </source>
</evidence>
<evidence type="ECO:0000256" key="7">
    <source>
        <dbReference type="SAM" id="Coils"/>
    </source>
</evidence>
<dbReference type="PaxDb" id="4577-GRMZM2G350841_P01"/>
<dbReference type="EMBL" id="CM000786">
    <property type="protein sequence ID" value="AQK39264.1"/>
    <property type="molecule type" value="Genomic_DNA"/>
</dbReference>
<dbReference type="GO" id="GO:0000166">
    <property type="term" value="F:nucleotide binding"/>
    <property type="evidence" value="ECO:0007669"/>
    <property type="project" value="UniProtKB-KW"/>
</dbReference>
<evidence type="ECO:0000256" key="3">
    <source>
        <dbReference type="ARBA" id="ARBA00022737"/>
    </source>
</evidence>
<dbReference type="FunFam" id="1.10.10.10:FF:000322">
    <property type="entry name" value="Probable disease resistance protein At1g63360"/>
    <property type="match status" value="1"/>
</dbReference>
<feature type="domain" description="Disease resistance R13L4/SHOC-2-like LRR" evidence="11">
    <location>
        <begin position="849"/>
        <end position="1160"/>
    </location>
</feature>
<dbReference type="SUPFAM" id="SSF52058">
    <property type="entry name" value="L domain-like"/>
    <property type="match status" value="1"/>
</dbReference>
<evidence type="ECO:0000256" key="8">
    <source>
        <dbReference type="SAM" id="MobiDB-lite"/>
    </source>
</evidence>
<evidence type="ECO:0000256" key="6">
    <source>
        <dbReference type="ARBA" id="ARBA00023054"/>
    </source>
</evidence>
<organism evidence="12">
    <name type="scientific">Zea mays</name>
    <name type="common">Maize</name>
    <dbReference type="NCBI Taxonomy" id="4577"/>
    <lineage>
        <taxon>Eukaryota</taxon>
        <taxon>Viridiplantae</taxon>
        <taxon>Streptophyta</taxon>
        <taxon>Embryophyta</taxon>
        <taxon>Tracheophyta</taxon>
        <taxon>Spermatophyta</taxon>
        <taxon>Magnoliopsida</taxon>
        <taxon>Liliopsida</taxon>
        <taxon>Poales</taxon>
        <taxon>Poaceae</taxon>
        <taxon>PACMAD clade</taxon>
        <taxon>Panicoideae</taxon>
        <taxon>Andropogonodae</taxon>
        <taxon>Andropogoneae</taxon>
        <taxon>Tripsacinae</taxon>
        <taxon>Zea</taxon>
    </lineage>
</organism>
<dbReference type="InterPro" id="IPR055414">
    <property type="entry name" value="LRR_R13L4/SHOC2-like"/>
</dbReference>
<dbReference type="GO" id="GO:0002758">
    <property type="term" value="P:innate immune response-activating signaling pathway"/>
    <property type="evidence" value="ECO:0007669"/>
    <property type="project" value="UniProtKB-ARBA"/>
</dbReference>
<dbReference type="Gene3D" id="3.80.10.10">
    <property type="entry name" value="Ribonuclease Inhibitor"/>
    <property type="match status" value="1"/>
</dbReference>
<dbReference type="AlphaFoldDB" id="K7TM79"/>
<dbReference type="InterPro" id="IPR044974">
    <property type="entry name" value="Disease_R_plants"/>
</dbReference>
<keyword evidence="14" id="KW-1185">Reference proteome</keyword>
<evidence type="ECO:0000313" key="13">
    <source>
        <dbReference type="EnsemblPlants" id="Zm00001eb406540_P001"/>
    </source>
</evidence>
<proteinExistence type="inferred from homology"/>
<dbReference type="Gene3D" id="1.20.5.4130">
    <property type="match status" value="1"/>
</dbReference>
<feature type="region of interest" description="Disordered" evidence="8">
    <location>
        <begin position="447"/>
        <end position="478"/>
    </location>
</feature>
<sequence length="1343" mass="150543">MAELAAGAVGSLLGVIRNEMSLLGSVRGDVQFIKEEMESMNSFLLHLARTAPPGGEHDEQVRTWMNRVRMLAQDCNNCLDLYLYRGNPDIHRARGGVRRYLWCWWVPWFLQKLVGQHRAAVQLGLLKLRARDVGERRLRYGVEIPGKSSPPVAGAAAATPPPLPSSSSWDSVQAAAPAPDGYDDEEDGDPQLAVAAMATADRNAFIEACTLVDYFQAKLVEWVESLQIDASETFSISVLVPEREPQHMMADAIALAQEALIFPSAGGFLDNLGYNRAVLIDIPAVHLDMLPLGPNEALYYILRQLKLESQSHPQDKSGQGEDVNDGLDSWQVYCRKLGIYHEKKLMLREIKEKIKEMKIDDKLDKIKSAIRDRRSKGAHLQQLLQLELQQKKDVEQLDLDLLLHLLLQSQSASSAQDQRKDDEGMDKLPEWDDKVIAKIARKLKKHMEATGEEEAKELNKEQQTGTEEEQEGNRQVARQQQHIAPICLPEDQYKQILLEVFPKAGSSEQQRDRPAVKQEATEATALTTVGNHAVTTSELGPNGKAVFETTVDQKMAKIKQKLKERLKSYALATKIKEHLNYVCPLIILIVNEKMDGSTWTETRNALSLLACGTDAMIVTTTRSAQWAKEYCYPQREPIEYSLAGRYYSTVLQLARYQKDEDGDKLRTIHKILEECEPDELCMKIFTRALYAKPSRSNEELTKLHTTLQEASRKSSASIAKKMFKFSYNDLPKEYKSCLLYLAIFPLGHEIRRSTLVGRWVVEGLITKEDWPSSVREANRCFDVLISRCLVYPVDTSATGKVKSCMAGAPVHQIITKIARNQHILETRLSHHLARYFSIFNDLRLRGSETISTFFQDLSKSSQVSLLKVLDLEGCGCFGGRDEHYFVVVCRKMLLLKYLSLRRTNLQKLPSEINNLHELEVLDLRQTSVPASATKHVLLHKLKRLLGGSTSSATSSSVLIPHKIEKMTNMEVLSNVRALASHDLTDIGRLCQLRKLGVVIGDKENHLKELLRSISDLQESLQSLSITLPTTVCEGTPAKELPDGIQSLLKYPPKLLESLSISGTTQMGRLLPLFSQHRGGAKLAKVTLSNTCLNQDDLKLLADLPRLLCIKLQHVECTPSILTFSVEKFTTLKHLSVEGSNLTEITFEYGAVSELEKIVLTSTNIGSICRSWNLVKLDEVELDKSSSRLVPSFDAHKLTLRGALLEQGDLETMANCRNMRSLVLKSCGISQNKITFKKDGFPKLNLLAVDCPTVTDIVFTGGSAPKLEKIIWSSPTSLSGIHELPRLKEVEFSGDTFPGAVKEAIEKHRNNPTRRHIKPEIQVPAEEGKREDSNGAARFSFCWK</sequence>
<evidence type="ECO:0000256" key="1">
    <source>
        <dbReference type="ARBA" id="ARBA00008894"/>
    </source>
</evidence>
<evidence type="ECO:0000256" key="2">
    <source>
        <dbReference type="ARBA" id="ARBA00022614"/>
    </source>
</evidence>
<dbReference type="Pfam" id="PF23559">
    <property type="entry name" value="WHD_DRP"/>
    <property type="match status" value="1"/>
</dbReference>
<evidence type="ECO:0000313" key="14">
    <source>
        <dbReference type="Proteomes" id="UP000007305"/>
    </source>
</evidence>
<dbReference type="RefSeq" id="XP_008662459.1">
    <property type="nucleotide sequence ID" value="XM_008664237.4"/>
</dbReference>
<evidence type="ECO:0000313" key="12">
    <source>
        <dbReference type="EMBL" id="AQK39264.1"/>
    </source>
</evidence>
<feature type="region of interest" description="Disordered" evidence="8">
    <location>
        <begin position="149"/>
        <end position="188"/>
    </location>
</feature>
<reference evidence="14" key="1">
    <citation type="journal article" date="2009" name="Science">
        <title>The B73 maize genome: complexity, diversity, and dynamics.</title>
        <authorList>
            <person name="Schnable P.S."/>
            <person name="Ware D."/>
            <person name="Fulton R.S."/>
            <person name="Stein J.C."/>
            <person name="Wei F."/>
            <person name="Pasternak S."/>
            <person name="Liang C."/>
            <person name="Zhang J."/>
            <person name="Fulton L."/>
            <person name="Graves T.A."/>
            <person name="Minx P."/>
            <person name="Reily A.D."/>
            <person name="Courtney L."/>
            <person name="Kruchowski S.S."/>
            <person name="Tomlinson C."/>
            <person name="Strong C."/>
            <person name="Delehaunty K."/>
            <person name="Fronick C."/>
            <person name="Courtney B."/>
            <person name="Rock S.M."/>
            <person name="Belter E."/>
            <person name="Du F."/>
            <person name="Kim K."/>
            <person name="Abbott R.M."/>
            <person name="Cotton M."/>
            <person name="Levy A."/>
            <person name="Marchetto P."/>
            <person name="Ochoa K."/>
            <person name="Jackson S.M."/>
            <person name="Gillam B."/>
            <person name="Chen W."/>
            <person name="Yan L."/>
            <person name="Higginbotham J."/>
            <person name="Cardenas M."/>
            <person name="Waligorski J."/>
            <person name="Applebaum E."/>
            <person name="Phelps L."/>
            <person name="Falcone J."/>
            <person name="Kanchi K."/>
            <person name="Thane T."/>
            <person name="Scimone A."/>
            <person name="Thane N."/>
            <person name="Henke J."/>
            <person name="Wang T."/>
            <person name="Ruppert J."/>
            <person name="Shah N."/>
            <person name="Rotter K."/>
            <person name="Hodges J."/>
            <person name="Ingenthron E."/>
            <person name="Cordes M."/>
            <person name="Kohlberg S."/>
            <person name="Sgro J."/>
            <person name="Delgado B."/>
            <person name="Mead K."/>
            <person name="Chinwalla A."/>
            <person name="Leonard S."/>
            <person name="Crouse K."/>
            <person name="Collura K."/>
            <person name="Kudrna D."/>
            <person name="Currie J."/>
            <person name="He R."/>
            <person name="Angelova A."/>
            <person name="Rajasekar S."/>
            <person name="Mueller T."/>
            <person name="Lomeli R."/>
            <person name="Scara G."/>
            <person name="Ko A."/>
            <person name="Delaney K."/>
            <person name="Wissotski M."/>
            <person name="Lopez G."/>
            <person name="Campos D."/>
            <person name="Braidotti M."/>
            <person name="Ashley E."/>
            <person name="Golser W."/>
            <person name="Kim H."/>
            <person name="Lee S."/>
            <person name="Lin J."/>
            <person name="Dujmic Z."/>
            <person name="Kim W."/>
            <person name="Talag J."/>
            <person name="Zuccolo A."/>
            <person name="Fan C."/>
            <person name="Sebastian A."/>
            <person name="Kramer M."/>
            <person name="Spiegel L."/>
            <person name="Nascimento L."/>
            <person name="Zutavern T."/>
            <person name="Miller B."/>
            <person name="Ambroise C."/>
            <person name="Muller S."/>
            <person name="Spooner W."/>
            <person name="Narechania A."/>
            <person name="Ren L."/>
            <person name="Wei S."/>
            <person name="Kumari S."/>
            <person name="Faga B."/>
            <person name="Levy M.J."/>
            <person name="McMahan L."/>
            <person name="Van Buren P."/>
            <person name="Vaughn M.W."/>
            <person name="Ying K."/>
            <person name="Yeh C.-T."/>
            <person name="Emrich S.J."/>
            <person name="Jia Y."/>
            <person name="Kalyanaraman A."/>
            <person name="Hsia A.-P."/>
            <person name="Barbazuk W.B."/>
            <person name="Baucom R.S."/>
            <person name="Brutnell T.P."/>
            <person name="Carpita N.C."/>
            <person name="Chaparro C."/>
            <person name="Chia J.-M."/>
            <person name="Deragon J.-M."/>
            <person name="Estill J.C."/>
            <person name="Fu Y."/>
            <person name="Jeddeloh J.A."/>
            <person name="Han Y."/>
            <person name="Lee H."/>
            <person name="Li P."/>
            <person name="Lisch D.R."/>
            <person name="Liu S."/>
            <person name="Liu Z."/>
            <person name="Nagel D.H."/>
            <person name="McCann M.C."/>
            <person name="SanMiguel P."/>
            <person name="Myers A.M."/>
            <person name="Nettleton D."/>
            <person name="Nguyen J."/>
            <person name="Penning B.W."/>
            <person name="Ponnala L."/>
            <person name="Schneider K.L."/>
            <person name="Schwartz D.C."/>
            <person name="Sharma A."/>
            <person name="Soderlund C."/>
            <person name="Springer N.M."/>
            <person name="Sun Q."/>
            <person name="Wang H."/>
            <person name="Waterman M."/>
            <person name="Westerman R."/>
            <person name="Wolfgruber T.K."/>
            <person name="Yang L."/>
            <person name="Yu Y."/>
            <person name="Zhang L."/>
            <person name="Zhou S."/>
            <person name="Zhu Q."/>
            <person name="Bennetzen J.L."/>
            <person name="Dawe R.K."/>
            <person name="Jiang J."/>
            <person name="Jiang N."/>
            <person name="Presting G.G."/>
            <person name="Wessler S.R."/>
            <person name="Aluru S."/>
            <person name="Martienssen R.A."/>
            <person name="Clifton S.W."/>
            <person name="McCombie W.R."/>
            <person name="Wing R.A."/>
            <person name="Wilson R.K."/>
        </authorList>
    </citation>
    <scope>NUCLEOTIDE SEQUENCE [LARGE SCALE GENOMIC DNA]</scope>
    <source>
        <strain evidence="14">cv. B73</strain>
    </source>
</reference>
<dbReference type="GeneID" id="103640747"/>
<dbReference type="CDD" id="cd14798">
    <property type="entry name" value="RX-CC_like"/>
    <property type="match status" value="1"/>
</dbReference>
<evidence type="ECO:0000259" key="10">
    <source>
        <dbReference type="Pfam" id="PF23559"/>
    </source>
</evidence>
<dbReference type="InterPro" id="IPR058922">
    <property type="entry name" value="WHD_DRP"/>
</dbReference>
<evidence type="ECO:0000259" key="9">
    <source>
        <dbReference type="Pfam" id="PF18052"/>
    </source>
</evidence>
<comment type="similarity">
    <text evidence="1">Belongs to the disease resistance NB-LRR family.</text>
</comment>
<dbReference type="PANTHER" id="PTHR23155:SF1062">
    <property type="entry name" value="OS11G0579400 PROTEIN"/>
    <property type="match status" value="1"/>
</dbReference>
<dbReference type="GO" id="GO:0098542">
    <property type="term" value="P:defense response to other organism"/>
    <property type="evidence" value="ECO:0000318"/>
    <property type="project" value="GO_Central"/>
</dbReference>
<keyword evidence="2" id="KW-0433">Leucine-rich repeat</keyword>
<feature type="compositionally biased region" description="Low complexity" evidence="8">
    <location>
        <begin position="149"/>
        <end position="158"/>
    </location>
</feature>
<evidence type="ECO:0000256" key="5">
    <source>
        <dbReference type="ARBA" id="ARBA00022821"/>
    </source>
</evidence>
<keyword evidence="3" id="KW-0677">Repeat</keyword>
<dbReference type="OrthoDB" id="687885at2759"/>
<dbReference type="InterPro" id="IPR036388">
    <property type="entry name" value="WH-like_DNA-bd_sf"/>
</dbReference>
<dbReference type="SUPFAM" id="SSF52047">
    <property type="entry name" value="RNI-like"/>
    <property type="match status" value="1"/>
</dbReference>
<accession>K7TM79</accession>
<dbReference type="Gramene" id="Zm00001eb406540_T001">
    <property type="protein sequence ID" value="Zm00001eb406540_P001"/>
    <property type="gene ID" value="Zm00001eb406540"/>
</dbReference>
<dbReference type="OMA" id="HLWWAYW"/>
<dbReference type="HOGENOM" id="CLU_000837_7_3_1"/>
<dbReference type="eggNOG" id="KOG4658">
    <property type="taxonomic scope" value="Eukaryota"/>
</dbReference>
<reference evidence="13" key="4">
    <citation type="submission" date="2021-05" db="UniProtKB">
        <authorList>
            <consortium name="EnsemblPlants"/>
        </authorList>
    </citation>
    <scope>IDENTIFICATION</scope>
    <source>
        <strain evidence="13">cv. B73</strain>
    </source>
</reference>
<feature type="domain" description="Disease resistance N-terminal" evidence="9">
    <location>
        <begin position="9"/>
        <end position="87"/>
    </location>
</feature>
<dbReference type="SMR" id="K7TM79"/>
<dbReference type="InterPro" id="IPR032675">
    <property type="entry name" value="LRR_dom_sf"/>
</dbReference>
<dbReference type="InterPro" id="IPR041118">
    <property type="entry name" value="Rx_N"/>
</dbReference>
<dbReference type="PANTHER" id="PTHR23155">
    <property type="entry name" value="DISEASE RESISTANCE PROTEIN RP"/>
    <property type="match status" value="1"/>
</dbReference>
<keyword evidence="4" id="KW-0547">Nucleotide-binding</keyword>
<dbReference type="GO" id="GO:0042742">
    <property type="term" value="P:defense response to bacterium"/>
    <property type="evidence" value="ECO:0007669"/>
    <property type="project" value="UniProtKB-ARBA"/>
</dbReference>